<dbReference type="GO" id="GO:0008654">
    <property type="term" value="P:phospholipid biosynthetic process"/>
    <property type="evidence" value="ECO:0007669"/>
    <property type="project" value="UniProtKB-KW"/>
</dbReference>
<evidence type="ECO:0000256" key="10">
    <source>
        <dbReference type="ARBA" id="ARBA00023209"/>
    </source>
</evidence>
<gene>
    <name evidence="13" type="ORF">C7Y71_011020</name>
</gene>
<keyword evidence="3" id="KW-0808">Transferase</keyword>
<comment type="cofactor">
    <cofactor evidence="1">
        <name>Mg(2+)</name>
        <dbReference type="ChEBI" id="CHEBI:18420"/>
    </cofactor>
</comment>
<keyword evidence="6 13" id="KW-0418">Kinase</keyword>
<evidence type="ECO:0000256" key="4">
    <source>
        <dbReference type="ARBA" id="ARBA00022723"/>
    </source>
</evidence>
<dbReference type="InterPro" id="IPR017438">
    <property type="entry name" value="ATP-NAD_kinase_N"/>
</dbReference>
<dbReference type="KEGG" id="alq:C7Y71_011020"/>
<keyword evidence="9" id="KW-0443">Lipid metabolism</keyword>
<protein>
    <submittedName>
        <fullName evidence="13">Diacylglycerol kinase family lipid kinase</fullName>
    </submittedName>
</protein>
<evidence type="ECO:0000256" key="5">
    <source>
        <dbReference type="ARBA" id="ARBA00022741"/>
    </source>
</evidence>
<dbReference type="PROSITE" id="PS50146">
    <property type="entry name" value="DAGK"/>
    <property type="match status" value="1"/>
</dbReference>
<sequence>MNERKKIIFIVNPTSGTTRKKRIVEKIETKTDKGLFDPSIRFTEYAGHATQLAADAVGEGADIVVAVGGDGTINEVARSLVHTDTSLGIIPCGSGNGLARHLHIPLSVNSALHIINTCEIHRLDYGLCDGRPFFCTCGVGFDAFISEKFANHGKRGPISYAEIMLKEGLRYKPELYVIEDEETKLRYKAYVITCANASQYGNNCYIAPHASMKDGLMDVTMISPFGVIGAPGIVIGMFSKTLPRNSKVKTFKTRKILITRDQEGPYHCDGDPYKGGKQIEIEIVPKALNIVVNPEAHSPYRRVKNLLRTVRLKKDFDK</sequence>
<dbReference type="InterPro" id="IPR016064">
    <property type="entry name" value="NAD/diacylglycerol_kinase_sf"/>
</dbReference>
<dbReference type="NCBIfam" id="TIGR00147">
    <property type="entry name" value="YegS/Rv2252/BmrU family lipid kinase"/>
    <property type="match status" value="1"/>
</dbReference>
<keyword evidence="14" id="KW-1185">Reference proteome</keyword>
<dbReference type="InterPro" id="IPR005218">
    <property type="entry name" value="Diacylglycerol/lipid_kinase"/>
</dbReference>
<evidence type="ECO:0000313" key="13">
    <source>
        <dbReference type="EMBL" id="QFQ13495.1"/>
    </source>
</evidence>
<dbReference type="PANTHER" id="PTHR12358">
    <property type="entry name" value="SPHINGOSINE KINASE"/>
    <property type="match status" value="1"/>
</dbReference>
<dbReference type="PANTHER" id="PTHR12358:SF106">
    <property type="entry name" value="LIPID KINASE YEGS"/>
    <property type="match status" value="1"/>
</dbReference>
<keyword evidence="5" id="KW-0547">Nucleotide-binding</keyword>
<dbReference type="GO" id="GO:0005524">
    <property type="term" value="F:ATP binding"/>
    <property type="evidence" value="ECO:0007669"/>
    <property type="project" value="UniProtKB-KW"/>
</dbReference>
<dbReference type="SMART" id="SM00046">
    <property type="entry name" value="DAGKc"/>
    <property type="match status" value="1"/>
</dbReference>
<dbReference type="AlphaFoldDB" id="A0A5P8E8Y7"/>
<dbReference type="InterPro" id="IPR050187">
    <property type="entry name" value="Lipid_Phosphate_FormReg"/>
</dbReference>
<dbReference type="Pfam" id="PF00781">
    <property type="entry name" value="DAGK_cat"/>
    <property type="match status" value="1"/>
</dbReference>
<accession>A0A5P8E8Y7</accession>
<evidence type="ECO:0000259" key="12">
    <source>
        <dbReference type="PROSITE" id="PS50146"/>
    </source>
</evidence>
<evidence type="ECO:0000256" key="6">
    <source>
        <dbReference type="ARBA" id="ARBA00022777"/>
    </source>
</evidence>
<dbReference type="Gene3D" id="2.60.200.40">
    <property type="match status" value="1"/>
</dbReference>
<dbReference type="Proteomes" id="UP000249375">
    <property type="component" value="Chromosome"/>
</dbReference>
<keyword evidence="11" id="KW-1208">Phospholipid metabolism</keyword>
<keyword evidence="8" id="KW-0460">Magnesium</keyword>
<dbReference type="Gene3D" id="3.40.50.10330">
    <property type="entry name" value="Probable inorganic polyphosphate/atp-NAD kinase, domain 1"/>
    <property type="match status" value="1"/>
</dbReference>
<dbReference type="GO" id="GO:0005886">
    <property type="term" value="C:plasma membrane"/>
    <property type="evidence" value="ECO:0007669"/>
    <property type="project" value="TreeGrafter"/>
</dbReference>
<name>A0A5P8E8Y7_9BACT</name>
<evidence type="ECO:0000313" key="14">
    <source>
        <dbReference type="Proteomes" id="UP000249375"/>
    </source>
</evidence>
<evidence type="ECO:0000256" key="3">
    <source>
        <dbReference type="ARBA" id="ARBA00022679"/>
    </source>
</evidence>
<dbReference type="EMBL" id="CP033459">
    <property type="protein sequence ID" value="QFQ13495.1"/>
    <property type="molecule type" value="Genomic_DNA"/>
</dbReference>
<organism evidence="13 14">
    <name type="scientific">Pseudoprevotella muciniphila</name>
    <dbReference type="NCBI Taxonomy" id="2133944"/>
    <lineage>
        <taxon>Bacteria</taxon>
        <taxon>Pseudomonadati</taxon>
        <taxon>Bacteroidota</taxon>
        <taxon>Bacteroidia</taxon>
        <taxon>Bacteroidales</taxon>
        <taxon>Prevotellaceae</taxon>
        <taxon>Pseudoprevotella</taxon>
    </lineage>
</organism>
<keyword evidence="4" id="KW-0479">Metal-binding</keyword>
<dbReference type="RefSeq" id="WP_111898828.1">
    <property type="nucleotide sequence ID" value="NZ_CP033459.1"/>
</dbReference>
<evidence type="ECO:0000256" key="9">
    <source>
        <dbReference type="ARBA" id="ARBA00023098"/>
    </source>
</evidence>
<keyword evidence="10" id="KW-0594">Phospholipid biosynthesis</keyword>
<dbReference type="GO" id="GO:0016301">
    <property type="term" value="F:kinase activity"/>
    <property type="evidence" value="ECO:0007669"/>
    <property type="project" value="UniProtKB-KW"/>
</dbReference>
<evidence type="ECO:0000256" key="8">
    <source>
        <dbReference type="ARBA" id="ARBA00022842"/>
    </source>
</evidence>
<dbReference type="Pfam" id="PF19279">
    <property type="entry name" value="YegS_C"/>
    <property type="match status" value="1"/>
</dbReference>
<dbReference type="OrthoDB" id="9786026at2"/>
<dbReference type="SUPFAM" id="SSF111331">
    <property type="entry name" value="NAD kinase/diacylglycerol kinase-like"/>
    <property type="match status" value="1"/>
</dbReference>
<evidence type="ECO:0000256" key="7">
    <source>
        <dbReference type="ARBA" id="ARBA00022840"/>
    </source>
</evidence>
<dbReference type="GO" id="GO:0046872">
    <property type="term" value="F:metal ion binding"/>
    <property type="evidence" value="ECO:0007669"/>
    <property type="project" value="UniProtKB-KW"/>
</dbReference>
<dbReference type="InterPro" id="IPR045540">
    <property type="entry name" value="YegS/DAGK_C"/>
</dbReference>
<evidence type="ECO:0000256" key="2">
    <source>
        <dbReference type="ARBA" id="ARBA00022516"/>
    </source>
</evidence>
<keyword evidence="7" id="KW-0067">ATP-binding</keyword>
<reference evidence="13 14" key="1">
    <citation type="submission" date="2018-11" db="EMBL/GenBank/DDBJ databases">
        <authorList>
            <person name="Na S.W."/>
            <person name="Baik M."/>
        </authorList>
    </citation>
    <scope>NUCLEOTIDE SEQUENCE [LARGE SCALE GENOMIC DNA]</scope>
    <source>
        <strain evidence="13 14">E39</strain>
    </source>
</reference>
<proteinExistence type="predicted"/>
<evidence type="ECO:0000256" key="1">
    <source>
        <dbReference type="ARBA" id="ARBA00001946"/>
    </source>
</evidence>
<keyword evidence="2" id="KW-0444">Lipid biosynthesis</keyword>
<dbReference type="InterPro" id="IPR001206">
    <property type="entry name" value="Diacylglycerol_kinase_cat_dom"/>
</dbReference>
<feature type="domain" description="DAGKc" evidence="12">
    <location>
        <begin position="2"/>
        <end position="132"/>
    </location>
</feature>
<evidence type="ECO:0000256" key="11">
    <source>
        <dbReference type="ARBA" id="ARBA00023264"/>
    </source>
</evidence>